<evidence type="ECO:0000313" key="1">
    <source>
        <dbReference type="EMBL" id="RCH82126.1"/>
    </source>
</evidence>
<name>A0A367IWX8_RHIAZ</name>
<accession>A0A367IWX8</accession>
<keyword evidence="2" id="KW-1185">Reference proteome</keyword>
<evidence type="ECO:0000313" key="2">
    <source>
        <dbReference type="Proteomes" id="UP000252139"/>
    </source>
</evidence>
<gene>
    <name evidence="1" type="ORF">CU097_006238</name>
</gene>
<dbReference type="Proteomes" id="UP000252139">
    <property type="component" value="Unassembled WGS sequence"/>
</dbReference>
<feature type="non-terminal residue" evidence="1">
    <location>
        <position position="85"/>
    </location>
</feature>
<dbReference type="AlphaFoldDB" id="A0A367IWX8"/>
<sequence length="85" mass="9338">MGIIILETVYERKAADDKKDCLLLINNSASLALGFSDGRCDGGRLLMFSRLSELVKLALSSHIAIYPTHITKSKVNDVMSNLVIE</sequence>
<dbReference type="EMBL" id="PJQL01003140">
    <property type="protein sequence ID" value="RCH82126.1"/>
    <property type="molecule type" value="Genomic_DNA"/>
</dbReference>
<reference evidence="1 2" key="1">
    <citation type="journal article" date="2018" name="G3 (Bethesda)">
        <title>Phylogenetic and Phylogenomic Definition of Rhizopus Species.</title>
        <authorList>
            <person name="Gryganskyi A.P."/>
            <person name="Golan J."/>
            <person name="Dolatabadi S."/>
            <person name="Mondo S."/>
            <person name="Robb S."/>
            <person name="Idnurm A."/>
            <person name="Muszewska A."/>
            <person name="Steczkiewicz K."/>
            <person name="Masonjones S."/>
            <person name="Liao H.L."/>
            <person name="Gajdeczka M.T."/>
            <person name="Anike F."/>
            <person name="Vuek A."/>
            <person name="Anishchenko I.M."/>
            <person name="Voigt K."/>
            <person name="de Hoog G.S."/>
            <person name="Smith M.E."/>
            <person name="Heitman J."/>
            <person name="Vilgalys R."/>
            <person name="Stajich J.E."/>
        </authorList>
    </citation>
    <scope>NUCLEOTIDE SEQUENCE [LARGE SCALE GENOMIC DNA]</scope>
    <source>
        <strain evidence="1 2">CBS 357.93</strain>
    </source>
</reference>
<comment type="caution">
    <text evidence="1">The sequence shown here is derived from an EMBL/GenBank/DDBJ whole genome shotgun (WGS) entry which is preliminary data.</text>
</comment>
<proteinExistence type="predicted"/>
<organism evidence="1 2">
    <name type="scientific">Rhizopus azygosporus</name>
    <name type="common">Rhizopus microsporus var. azygosporus</name>
    <dbReference type="NCBI Taxonomy" id="86630"/>
    <lineage>
        <taxon>Eukaryota</taxon>
        <taxon>Fungi</taxon>
        <taxon>Fungi incertae sedis</taxon>
        <taxon>Mucoromycota</taxon>
        <taxon>Mucoromycotina</taxon>
        <taxon>Mucoromycetes</taxon>
        <taxon>Mucorales</taxon>
        <taxon>Mucorineae</taxon>
        <taxon>Rhizopodaceae</taxon>
        <taxon>Rhizopus</taxon>
    </lineage>
</organism>
<protein>
    <submittedName>
        <fullName evidence="1">Uncharacterized protein</fullName>
    </submittedName>
</protein>